<keyword evidence="2" id="KW-1185">Reference proteome</keyword>
<reference evidence="1 2" key="2">
    <citation type="journal article" date="2013" name="PLoS ONE">
        <title>Whole genome mapping and re-organization of the nuclear and mitochondrial genomes of Babesia microti isolates.</title>
        <authorList>
            <person name="Cornillot E."/>
            <person name="Dassouli A."/>
            <person name="Garg A."/>
            <person name="Pachikara N."/>
            <person name="Randazzo S."/>
            <person name="Depoix D."/>
            <person name="Carcy B."/>
            <person name="Delbecq S."/>
            <person name="Frutos R."/>
            <person name="Silva J.C."/>
            <person name="Sutton R."/>
            <person name="Krause P.J."/>
            <person name="Mamoun C.B."/>
        </authorList>
    </citation>
    <scope>NUCLEOTIDE SEQUENCE [LARGE SCALE GENOMIC DNA]</scope>
    <source>
        <strain evidence="1 2">RI</strain>
    </source>
</reference>
<reference evidence="1 2" key="3">
    <citation type="journal article" date="2016" name="Sci. Rep.">
        <title>Genome-wide diversity and gene expression profiling of Babesia microti isolates identify polymorphic genes that mediate host-pathogen interactions.</title>
        <authorList>
            <person name="Silva J.C."/>
            <person name="Cornillot E."/>
            <person name="McCracken C."/>
            <person name="Usmani-Brown S."/>
            <person name="Dwivedi A."/>
            <person name="Ifeonu O.O."/>
            <person name="Crabtree J."/>
            <person name="Gotia H.T."/>
            <person name="Virji A.Z."/>
            <person name="Reynes C."/>
            <person name="Colinge J."/>
            <person name="Kumar V."/>
            <person name="Lawres L."/>
            <person name="Pazzi J.E."/>
            <person name="Pablo J.V."/>
            <person name="Hung C."/>
            <person name="Brancato J."/>
            <person name="Kumari P."/>
            <person name="Orvis J."/>
            <person name="Tretina K."/>
            <person name="Chibucos M."/>
            <person name="Ott S."/>
            <person name="Sadzewicz L."/>
            <person name="Sengamalay N."/>
            <person name="Shetty A.C."/>
            <person name="Su Q."/>
            <person name="Tallon L."/>
            <person name="Fraser C.M."/>
            <person name="Frutos R."/>
            <person name="Molina D.M."/>
            <person name="Krause P.J."/>
            <person name="Ben Mamoun C."/>
        </authorList>
    </citation>
    <scope>NUCLEOTIDE SEQUENCE [LARGE SCALE GENOMIC DNA]</scope>
    <source>
        <strain evidence="1 2">RI</strain>
    </source>
</reference>
<evidence type="ECO:0000313" key="1">
    <source>
        <dbReference type="EMBL" id="CCF75597.1"/>
    </source>
</evidence>
<organism evidence="1 2">
    <name type="scientific">Babesia microti (strain RI)</name>
    <dbReference type="NCBI Taxonomy" id="1133968"/>
    <lineage>
        <taxon>Eukaryota</taxon>
        <taxon>Sar</taxon>
        <taxon>Alveolata</taxon>
        <taxon>Apicomplexa</taxon>
        <taxon>Aconoidasida</taxon>
        <taxon>Piroplasmida</taxon>
        <taxon>Babesiidae</taxon>
        <taxon>Babesia</taxon>
    </lineage>
</organism>
<dbReference type="Proteomes" id="UP000002899">
    <property type="component" value="Chromosome IV"/>
</dbReference>
<protein>
    <submittedName>
        <fullName evidence="1">Uncharacterized protein</fullName>
    </submittedName>
</protein>
<evidence type="ECO:0000313" key="2">
    <source>
        <dbReference type="Proteomes" id="UP000002899"/>
    </source>
</evidence>
<dbReference type="AlphaFoldDB" id="I7IHD0"/>
<dbReference type="VEuPathDB" id="PiroplasmaDB:BmR1_04g07010"/>
<dbReference type="Gene3D" id="2.60.270.50">
    <property type="match status" value="1"/>
</dbReference>
<name>I7IHD0_BABMR</name>
<proteinExistence type="predicted"/>
<sequence length="657" mass="75695">MVDDYLIKFKIVNESTLDFYRYAANMHHCNWVSWLPEKLPAKAENLFICEYIRGHPFFSFDLQYNVVINELEYAIQFKFGPNNNNNNSSGSGRANKWTTGTLITNSRAKLPVELVTIDRTTHNQLLTFVIRPTGEGKSFVKRLKMEMLKSIENRLRDSSQQHLLQSDDDLSNECNSDPFKSLYWNVKNIGWKSRLRKSHRSIMIRIVNLTRRCMCLALPIQTEETVNDITMLEEGFWVEFPSEQIPPLCGTEFGCKSGGFFNGTRGRCIYKMAGEPGHFIFWWEQAPMGSSRAGGAHSNHLYSVVTHVESLNESTAIFHITHSNCPPIIATQARALPGTDIKTPYNLSPETLSKGVLLTPIFLQYIKNSFVSSIFSSFPQETKKDDQNSEINLFSPRTFFSRIRTGIRSTSDTKIPTDSYLYLEWMIGNEKFAKLFHPDERIRIHSSIVGGLDDTQLIMSSQLVLKRLETLESKYKYIQQSLALDGETIVNNYPLTLEANEDKSVNIRSTITEEELLETVLLCFNSLCHGLQPIIAKEMRAKFGDHWIEVSKLPPRHIWIRDNEKRIDLEGILYIITVYWMEVFESIFDDIESIQVFQTASIYWANQELHHFHSQFVWELVTKSLNLLKKLKATGSAKHVYFIQQRLLDDSGVSWIS</sequence>
<dbReference type="GeneID" id="24426049"/>
<reference evidence="1 2" key="1">
    <citation type="journal article" date="2012" name="Nucleic Acids Res.">
        <title>Sequencing of the smallest Apicomplexan genome from the human pathogen Babesia microti.</title>
        <authorList>
            <person name="Cornillot E."/>
            <person name="Hadj-Kaddour K."/>
            <person name="Dassouli A."/>
            <person name="Noel B."/>
            <person name="Ranwez V."/>
            <person name="Vacherie B."/>
            <person name="Augagneur Y."/>
            <person name="Bres V."/>
            <person name="Duclos A."/>
            <person name="Randazzo S."/>
            <person name="Carcy B."/>
            <person name="Debierre-Grockiego F."/>
            <person name="Delbecq S."/>
            <person name="Moubri-Menage K."/>
            <person name="Shams-Eldin H."/>
            <person name="Usmani-Brown S."/>
            <person name="Bringaud F."/>
            <person name="Wincker P."/>
            <person name="Vivares C.P."/>
            <person name="Schwarz R.T."/>
            <person name="Schetters T.P."/>
            <person name="Krause P.J."/>
            <person name="Gorenflot A."/>
            <person name="Berry V."/>
            <person name="Barbe V."/>
            <person name="Ben Mamoun C."/>
        </authorList>
    </citation>
    <scope>NUCLEOTIDE SEQUENCE [LARGE SCALE GENOMIC DNA]</scope>
    <source>
        <strain evidence="1 2">RI</strain>
    </source>
</reference>
<dbReference type="KEGG" id="bmic:BmR1_04g07010"/>
<dbReference type="RefSeq" id="XP_012650005.1">
    <property type="nucleotide sequence ID" value="XM_012794551.1"/>
</dbReference>
<dbReference type="EMBL" id="LN871599">
    <property type="protein sequence ID" value="CCF75597.1"/>
    <property type="molecule type" value="Genomic_DNA"/>
</dbReference>
<accession>I7IHD0</accession>
<dbReference type="OrthoDB" id="365277at2759"/>